<sequence length="305" mass="33155">MKLWKKLALAGAAACLIITAGCGKEEKPAASAPAGKVPVTVSFGAMKELTQAIGGDRVAITVIIPDGTEPHEFEPKASDMMRVKDSKVFIYNGMGMERWAPEMLKSMKDGPVAVVASKGIDPIRLTDEDEIKEHGDFDPHVWLGPEEARKEAKNIADALAAASPENKEYFEKNYEKLDKDLTAMTEEYKKKLSTGHSKELVAGHAAFGYLCRDFGLTQASVEDAFASGEPSPAKLADIIDFCKKHNVKTIFTEDMISPALTETISKEAGAKVETLDTIESGEQDANYVKTMKENLEKIDKGLALN</sequence>
<gene>
    <name evidence="6" type="ORF">Dia5BBH33_16890</name>
</gene>
<dbReference type="PRINTS" id="PR00691">
    <property type="entry name" value="ADHESINB"/>
</dbReference>
<dbReference type="Gene3D" id="3.40.50.1980">
    <property type="entry name" value="Nitrogenase molybdenum iron protein domain"/>
    <property type="match status" value="2"/>
</dbReference>
<dbReference type="GO" id="GO:0007155">
    <property type="term" value="P:cell adhesion"/>
    <property type="evidence" value="ECO:0007669"/>
    <property type="project" value="InterPro"/>
</dbReference>
<keyword evidence="7" id="KW-1185">Reference proteome</keyword>
<evidence type="ECO:0000256" key="4">
    <source>
        <dbReference type="RuleBase" id="RU003512"/>
    </source>
</evidence>
<evidence type="ECO:0000256" key="5">
    <source>
        <dbReference type="SAM" id="SignalP"/>
    </source>
</evidence>
<organism evidence="6 7">
    <name type="scientific">Dialister hominis</name>
    <dbReference type="NCBI Taxonomy" id="2582419"/>
    <lineage>
        <taxon>Bacteria</taxon>
        <taxon>Bacillati</taxon>
        <taxon>Bacillota</taxon>
        <taxon>Negativicutes</taxon>
        <taxon>Veillonellales</taxon>
        <taxon>Veillonellaceae</taxon>
        <taxon>Dialister</taxon>
    </lineage>
</organism>
<name>A0A8D4UVN6_9FIRM</name>
<dbReference type="GeneID" id="92716909"/>
<comment type="similarity">
    <text evidence="1 4">Belongs to the bacterial solute-binding protein 9 family.</text>
</comment>
<dbReference type="GO" id="GO:0030001">
    <property type="term" value="P:metal ion transport"/>
    <property type="evidence" value="ECO:0007669"/>
    <property type="project" value="InterPro"/>
</dbReference>
<dbReference type="OrthoDB" id="9810636at2"/>
<evidence type="ECO:0000256" key="2">
    <source>
        <dbReference type="ARBA" id="ARBA00022448"/>
    </source>
</evidence>
<dbReference type="PROSITE" id="PS51257">
    <property type="entry name" value="PROKAR_LIPOPROTEIN"/>
    <property type="match status" value="1"/>
</dbReference>
<keyword evidence="3 5" id="KW-0732">Signal</keyword>
<protein>
    <submittedName>
        <fullName evidence="6">ABC transporter substrate-binding protein</fullName>
    </submittedName>
</protein>
<dbReference type="Pfam" id="PF01297">
    <property type="entry name" value="ZnuA"/>
    <property type="match status" value="1"/>
</dbReference>
<evidence type="ECO:0000256" key="3">
    <source>
        <dbReference type="ARBA" id="ARBA00022729"/>
    </source>
</evidence>
<feature type="signal peptide" evidence="5">
    <location>
        <begin position="1"/>
        <end position="20"/>
    </location>
</feature>
<dbReference type="PANTHER" id="PTHR42953:SF3">
    <property type="entry name" value="HIGH-AFFINITY ZINC UPTAKE SYSTEM PROTEIN ZNUA"/>
    <property type="match status" value="1"/>
</dbReference>
<dbReference type="InterPro" id="IPR050492">
    <property type="entry name" value="Bact_metal-bind_prot9"/>
</dbReference>
<dbReference type="RefSeq" id="WP_108850558.1">
    <property type="nucleotide sequence ID" value="NZ_AP019697.1"/>
</dbReference>
<evidence type="ECO:0000256" key="1">
    <source>
        <dbReference type="ARBA" id="ARBA00011028"/>
    </source>
</evidence>
<dbReference type="GO" id="GO:0046872">
    <property type="term" value="F:metal ion binding"/>
    <property type="evidence" value="ECO:0007669"/>
    <property type="project" value="InterPro"/>
</dbReference>
<evidence type="ECO:0000313" key="7">
    <source>
        <dbReference type="Proteomes" id="UP000320585"/>
    </source>
</evidence>
<dbReference type="AlphaFoldDB" id="A0A8D4UVN6"/>
<accession>A0A8D4UVN6</accession>
<dbReference type="PANTHER" id="PTHR42953">
    <property type="entry name" value="HIGH-AFFINITY ZINC UPTAKE SYSTEM PROTEIN ZNUA-RELATED"/>
    <property type="match status" value="1"/>
</dbReference>
<feature type="chain" id="PRO_5039387392" evidence="5">
    <location>
        <begin position="21"/>
        <end position="305"/>
    </location>
</feature>
<dbReference type="SUPFAM" id="SSF53807">
    <property type="entry name" value="Helical backbone' metal receptor"/>
    <property type="match status" value="1"/>
</dbReference>
<evidence type="ECO:0000313" key="6">
    <source>
        <dbReference type="EMBL" id="BBK25754.1"/>
    </source>
</evidence>
<dbReference type="KEGG" id="dho:Dia5BBH33_16890"/>
<dbReference type="InterPro" id="IPR006129">
    <property type="entry name" value="AdhesinB"/>
</dbReference>
<reference evidence="7" key="1">
    <citation type="submission" date="2019-05" db="EMBL/GenBank/DDBJ databases">
        <title>Complete genome sequencing of Dialister sp. strain 5BBH33.</title>
        <authorList>
            <person name="Sakamoto M."/>
            <person name="Murakami T."/>
            <person name="Mori H."/>
        </authorList>
    </citation>
    <scope>NUCLEOTIDE SEQUENCE [LARGE SCALE GENOMIC DNA]</scope>
    <source>
        <strain evidence="7">5BBH33</strain>
    </source>
</reference>
<dbReference type="EMBL" id="AP019697">
    <property type="protein sequence ID" value="BBK25754.1"/>
    <property type="molecule type" value="Genomic_DNA"/>
</dbReference>
<dbReference type="InterPro" id="IPR006128">
    <property type="entry name" value="Lipoprotein_PsaA-like"/>
</dbReference>
<dbReference type="PRINTS" id="PR00690">
    <property type="entry name" value="ADHESNFAMILY"/>
</dbReference>
<keyword evidence="2 4" id="KW-0813">Transport</keyword>
<proteinExistence type="inferred from homology"/>
<dbReference type="Proteomes" id="UP000320585">
    <property type="component" value="Chromosome"/>
</dbReference>
<dbReference type="InterPro" id="IPR006127">
    <property type="entry name" value="ZnuA-like"/>
</dbReference>